<dbReference type="PANTHER" id="PTHR45348">
    <property type="entry name" value="HYPOTHETICAL OXIDOREDUCTASE (EUROFUNG)"/>
    <property type="match status" value="1"/>
</dbReference>
<accession>A0A9P4IZ84</accession>
<dbReference type="AlphaFoldDB" id="A0A9P4IZ84"/>
<keyword evidence="3" id="KW-0560">Oxidoreductase</keyword>
<evidence type="ECO:0000259" key="4">
    <source>
        <dbReference type="SMART" id="SM00829"/>
    </source>
</evidence>
<dbReference type="EMBL" id="ML996089">
    <property type="protein sequence ID" value="KAF2150400.1"/>
    <property type="molecule type" value="Genomic_DNA"/>
</dbReference>
<dbReference type="InterPro" id="IPR011032">
    <property type="entry name" value="GroES-like_sf"/>
</dbReference>
<evidence type="ECO:0000256" key="3">
    <source>
        <dbReference type="ARBA" id="ARBA00023002"/>
    </source>
</evidence>
<dbReference type="Gene3D" id="3.40.50.720">
    <property type="entry name" value="NAD(P)-binding Rossmann-like Domain"/>
    <property type="match status" value="1"/>
</dbReference>
<dbReference type="InterPro" id="IPR036291">
    <property type="entry name" value="NAD(P)-bd_dom_sf"/>
</dbReference>
<keyword evidence="6" id="KW-1185">Reference proteome</keyword>
<evidence type="ECO:0000313" key="5">
    <source>
        <dbReference type="EMBL" id="KAF2150400.1"/>
    </source>
</evidence>
<dbReference type="SUPFAM" id="SSF51735">
    <property type="entry name" value="NAD(P)-binding Rossmann-fold domains"/>
    <property type="match status" value="1"/>
</dbReference>
<dbReference type="GO" id="GO:0016651">
    <property type="term" value="F:oxidoreductase activity, acting on NAD(P)H"/>
    <property type="evidence" value="ECO:0007669"/>
    <property type="project" value="InterPro"/>
</dbReference>
<comment type="similarity">
    <text evidence="1">Belongs to the zinc-containing alcohol dehydrogenase family.</text>
</comment>
<dbReference type="InterPro" id="IPR020843">
    <property type="entry name" value="ER"/>
</dbReference>
<dbReference type="Proteomes" id="UP000799439">
    <property type="component" value="Unassembled WGS sequence"/>
</dbReference>
<evidence type="ECO:0000313" key="6">
    <source>
        <dbReference type="Proteomes" id="UP000799439"/>
    </source>
</evidence>
<evidence type="ECO:0000256" key="1">
    <source>
        <dbReference type="ARBA" id="ARBA00008072"/>
    </source>
</evidence>
<feature type="domain" description="Enoyl reductase (ER)" evidence="4">
    <location>
        <begin position="11"/>
        <end position="346"/>
    </location>
</feature>
<protein>
    <submittedName>
        <fullName evidence="5">GroES-like protein</fullName>
    </submittedName>
</protein>
<sequence>MGLPTTMRALKVISAGKVEVQEVPLPTLRDDYILVRVHSIAVNPGDWKLIDYLSQPGTTAGCDLSGTVEAVGPKVTRRFSPGDRIMAMAHGVNTPLPEDGAFGEYAVVKGDIAALVPNNLSFEQAATLPIGVITLGLALYKNLGLPLPGHGDGKGQWLLVYGGSTASGSLAIQYGKLSGYRVISVNSPQHDGFVTLLGAEGTFDYHDKDIGTKIRAHTGNELRNALDCICTEESNRICSLALSSLPGGKVSYLTYQLPTAEREDIEMRWTMALTAKGEDVDIAGYIIPAMPEDFELTKRFWNISEALLAEEKIRPHPAEVRQGGLDNIFEGLDDLRQNRVSGKKLVYNVR</sequence>
<dbReference type="InterPro" id="IPR047122">
    <property type="entry name" value="Trans-enoyl_RdTase-like"/>
</dbReference>
<comment type="subunit">
    <text evidence="2">Monomer.</text>
</comment>
<organism evidence="5 6">
    <name type="scientific">Myriangium duriaei CBS 260.36</name>
    <dbReference type="NCBI Taxonomy" id="1168546"/>
    <lineage>
        <taxon>Eukaryota</taxon>
        <taxon>Fungi</taxon>
        <taxon>Dikarya</taxon>
        <taxon>Ascomycota</taxon>
        <taxon>Pezizomycotina</taxon>
        <taxon>Dothideomycetes</taxon>
        <taxon>Dothideomycetidae</taxon>
        <taxon>Myriangiales</taxon>
        <taxon>Myriangiaceae</taxon>
        <taxon>Myriangium</taxon>
    </lineage>
</organism>
<dbReference type="Pfam" id="PF08240">
    <property type="entry name" value="ADH_N"/>
    <property type="match status" value="1"/>
</dbReference>
<dbReference type="PANTHER" id="PTHR45348:SF2">
    <property type="entry name" value="ZINC-TYPE ALCOHOL DEHYDROGENASE-LIKE PROTEIN C2E1P3.01"/>
    <property type="match status" value="1"/>
</dbReference>
<gene>
    <name evidence="5" type="ORF">K461DRAFT_229100</name>
</gene>
<proteinExistence type="inferred from homology"/>
<dbReference type="OrthoDB" id="48317at2759"/>
<dbReference type="SMART" id="SM00829">
    <property type="entry name" value="PKS_ER"/>
    <property type="match status" value="1"/>
</dbReference>
<evidence type="ECO:0000256" key="2">
    <source>
        <dbReference type="ARBA" id="ARBA00011245"/>
    </source>
</evidence>
<dbReference type="Gene3D" id="3.90.180.10">
    <property type="entry name" value="Medium-chain alcohol dehydrogenases, catalytic domain"/>
    <property type="match status" value="1"/>
</dbReference>
<dbReference type="SUPFAM" id="SSF50129">
    <property type="entry name" value="GroES-like"/>
    <property type="match status" value="1"/>
</dbReference>
<name>A0A9P4IZ84_9PEZI</name>
<dbReference type="InterPro" id="IPR013154">
    <property type="entry name" value="ADH-like_N"/>
</dbReference>
<dbReference type="CDD" id="cd08249">
    <property type="entry name" value="enoyl_reductase_like"/>
    <property type="match status" value="1"/>
</dbReference>
<comment type="caution">
    <text evidence="5">The sequence shown here is derived from an EMBL/GenBank/DDBJ whole genome shotgun (WGS) entry which is preliminary data.</text>
</comment>
<reference evidence="5" key="1">
    <citation type="journal article" date="2020" name="Stud. Mycol.">
        <title>101 Dothideomycetes genomes: a test case for predicting lifestyles and emergence of pathogens.</title>
        <authorList>
            <person name="Haridas S."/>
            <person name="Albert R."/>
            <person name="Binder M."/>
            <person name="Bloem J."/>
            <person name="Labutti K."/>
            <person name="Salamov A."/>
            <person name="Andreopoulos B."/>
            <person name="Baker S."/>
            <person name="Barry K."/>
            <person name="Bills G."/>
            <person name="Bluhm B."/>
            <person name="Cannon C."/>
            <person name="Castanera R."/>
            <person name="Culley D."/>
            <person name="Daum C."/>
            <person name="Ezra D."/>
            <person name="Gonzalez J."/>
            <person name="Henrissat B."/>
            <person name="Kuo A."/>
            <person name="Liang C."/>
            <person name="Lipzen A."/>
            <person name="Lutzoni F."/>
            <person name="Magnuson J."/>
            <person name="Mondo S."/>
            <person name="Nolan M."/>
            <person name="Ohm R."/>
            <person name="Pangilinan J."/>
            <person name="Park H.-J."/>
            <person name="Ramirez L."/>
            <person name="Alfaro M."/>
            <person name="Sun H."/>
            <person name="Tritt A."/>
            <person name="Yoshinaga Y."/>
            <person name="Zwiers L.-H."/>
            <person name="Turgeon B."/>
            <person name="Goodwin S."/>
            <person name="Spatafora J."/>
            <person name="Crous P."/>
            <person name="Grigoriev I."/>
        </authorList>
    </citation>
    <scope>NUCLEOTIDE SEQUENCE</scope>
    <source>
        <strain evidence="5">CBS 260.36</strain>
    </source>
</reference>